<dbReference type="InterPro" id="IPR001763">
    <property type="entry name" value="Rhodanese-like_dom"/>
</dbReference>
<dbReference type="EMBL" id="MLYO01000134">
    <property type="protein sequence ID" value="OIJ85707.1"/>
    <property type="molecule type" value="Genomic_DNA"/>
</dbReference>
<dbReference type="Pfam" id="PF00581">
    <property type="entry name" value="Rhodanese"/>
    <property type="match status" value="1"/>
</dbReference>
<comment type="caution">
    <text evidence="2">The sequence shown here is derived from an EMBL/GenBank/DDBJ whole genome shotgun (WGS) entry which is preliminary data.</text>
</comment>
<protein>
    <recommendedName>
        <fullName evidence="1">Rhodanese domain-containing protein</fullName>
    </recommendedName>
</protein>
<name>A0A1S2NW86_9ACTN</name>
<gene>
    <name evidence="2" type="ORF">BIV23_44310</name>
</gene>
<reference evidence="2 3" key="1">
    <citation type="submission" date="2016-10" db="EMBL/GenBank/DDBJ databases">
        <title>Genome sequence of Streptomyces sp. MUSC 1.</title>
        <authorList>
            <person name="Lee L.-H."/>
            <person name="Ser H.-L."/>
            <person name="Law J.W.-F."/>
        </authorList>
    </citation>
    <scope>NUCLEOTIDE SEQUENCE [LARGE SCALE GENOMIC DNA]</scope>
    <source>
        <strain evidence="2 3">MUSC 1</strain>
    </source>
</reference>
<dbReference type="InterPro" id="IPR036873">
    <property type="entry name" value="Rhodanese-like_dom_sf"/>
</dbReference>
<dbReference type="Gene3D" id="3.40.250.10">
    <property type="entry name" value="Rhodanese-like domain"/>
    <property type="match status" value="1"/>
</dbReference>
<evidence type="ECO:0000313" key="3">
    <source>
        <dbReference type="Proteomes" id="UP000179642"/>
    </source>
</evidence>
<dbReference type="SUPFAM" id="SSF52821">
    <property type="entry name" value="Rhodanese/Cell cycle control phosphatase"/>
    <property type="match status" value="1"/>
</dbReference>
<dbReference type="PROSITE" id="PS50206">
    <property type="entry name" value="RHODANESE_3"/>
    <property type="match status" value="1"/>
</dbReference>
<dbReference type="Proteomes" id="UP000179642">
    <property type="component" value="Unassembled WGS sequence"/>
</dbReference>
<organism evidence="2 3">
    <name type="scientific">Streptomyces monashensis</name>
    <dbReference type="NCBI Taxonomy" id="1678012"/>
    <lineage>
        <taxon>Bacteria</taxon>
        <taxon>Bacillati</taxon>
        <taxon>Actinomycetota</taxon>
        <taxon>Actinomycetes</taxon>
        <taxon>Kitasatosporales</taxon>
        <taxon>Streptomycetaceae</taxon>
        <taxon>Streptomyces</taxon>
    </lineage>
</organism>
<evidence type="ECO:0000259" key="1">
    <source>
        <dbReference type="PROSITE" id="PS50206"/>
    </source>
</evidence>
<keyword evidence="3" id="KW-1185">Reference proteome</keyword>
<dbReference type="AlphaFoldDB" id="A0A1S2NW86"/>
<accession>A0A1S2NW86</accession>
<evidence type="ECO:0000313" key="2">
    <source>
        <dbReference type="EMBL" id="OIJ85707.1"/>
    </source>
</evidence>
<feature type="domain" description="Rhodanese" evidence="1">
    <location>
        <begin position="21"/>
        <end position="63"/>
    </location>
</feature>
<sequence length="89" mass="9303">MPHCAVGAEEVTREEPNARVAAGGVVVLDARPAEEHRAGHIPGALSIPAGELADRDGELPEEAGSVVRCRGGMPEWRLAELPVDTADLT</sequence>
<proteinExistence type="predicted"/>
<dbReference type="CDD" id="cd00158">
    <property type="entry name" value="RHOD"/>
    <property type="match status" value="1"/>
</dbReference>